<dbReference type="EMBL" id="BMAU01021379">
    <property type="protein sequence ID" value="GFY27155.1"/>
    <property type="molecule type" value="Genomic_DNA"/>
</dbReference>
<sequence length="89" mass="10157">MENRLIDLRIQKVRVDLQRHHDSNSRLDTNSLELTTMVTQLLQLVFMNDSLKSNTRAIGDGSRELIGQVMRTTPDLAPSLQITKLMEGH</sequence>
<protein>
    <submittedName>
        <fullName evidence="1">Uncharacterized protein</fullName>
    </submittedName>
</protein>
<evidence type="ECO:0000313" key="1">
    <source>
        <dbReference type="EMBL" id="GFY27155.1"/>
    </source>
</evidence>
<comment type="caution">
    <text evidence="1">The sequence shown here is derived from an EMBL/GenBank/DDBJ whole genome shotgun (WGS) entry which is preliminary data.</text>
</comment>
<organism evidence="1 2">
    <name type="scientific">Trichonephila clavipes</name>
    <name type="common">Golden silk orbweaver</name>
    <name type="synonym">Nephila clavipes</name>
    <dbReference type="NCBI Taxonomy" id="2585209"/>
    <lineage>
        <taxon>Eukaryota</taxon>
        <taxon>Metazoa</taxon>
        <taxon>Ecdysozoa</taxon>
        <taxon>Arthropoda</taxon>
        <taxon>Chelicerata</taxon>
        <taxon>Arachnida</taxon>
        <taxon>Araneae</taxon>
        <taxon>Araneomorphae</taxon>
        <taxon>Entelegynae</taxon>
        <taxon>Araneoidea</taxon>
        <taxon>Nephilidae</taxon>
        <taxon>Trichonephila</taxon>
    </lineage>
</organism>
<accession>A0A8X6W2N8</accession>
<evidence type="ECO:0000313" key="2">
    <source>
        <dbReference type="Proteomes" id="UP000887159"/>
    </source>
</evidence>
<proteinExistence type="predicted"/>
<dbReference type="Proteomes" id="UP000887159">
    <property type="component" value="Unassembled WGS sequence"/>
</dbReference>
<name>A0A8X6W2N8_TRICX</name>
<dbReference type="AlphaFoldDB" id="A0A8X6W2N8"/>
<gene>
    <name evidence="1" type="ORF">TNCV_2067761</name>
</gene>
<keyword evidence="2" id="KW-1185">Reference proteome</keyword>
<reference evidence="1" key="1">
    <citation type="submission" date="2020-08" db="EMBL/GenBank/DDBJ databases">
        <title>Multicomponent nature underlies the extraordinary mechanical properties of spider dragline silk.</title>
        <authorList>
            <person name="Kono N."/>
            <person name="Nakamura H."/>
            <person name="Mori M."/>
            <person name="Yoshida Y."/>
            <person name="Ohtoshi R."/>
            <person name="Malay A.D."/>
            <person name="Moran D.A.P."/>
            <person name="Tomita M."/>
            <person name="Numata K."/>
            <person name="Arakawa K."/>
        </authorList>
    </citation>
    <scope>NUCLEOTIDE SEQUENCE</scope>
</reference>